<organism evidence="1 2">
    <name type="scientific">Embleya scabrispora</name>
    <dbReference type="NCBI Taxonomy" id="159449"/>
    <lineage>
        <taxon>Bacteria</taxon>
        <taxon>Bacillati</taxon>
        <taxon>Actinomycetota</taxon>
        <taxon>Actinomycetes</taxon>
        <taxon>Kitasatosporales</taxon>
        <taxon>Streptomycetaceae</taxon>
        <taxon>Embleya</taxon>
    </lineage>
</organism>
<keyword evidence="2" id="KW-1185">Reference proteome</keyword>
<reference evidence="1 2" key="1">
    <citation type="submission" date="2017-03" db="EMBL/GenBank/DDBJ databases">
        <title>Draft genome sequence of Streptomyces scabrisporus NF3, endophyte isolated from Amphipterygium adstringens.</title>
        <authorList>
            <person name="Vazquez M."/>
            <person name="Ceapa C.D."/>
            <person name="Rodriguez Luna D."/>
            <person name="Sanchez Esquivel S."/>
        </authorList>
    </citation>
    <scope>NUCLEOTIDE SEQUENCE [LARGE SCALE GENOMIC DNA]</scope>
    <source>
        <strain evidence="1 2">NF3</strain>
    </source>
</reference>
<proteinExistence type="predicted"/>
<evidence type="ECO:0000313" key="2">
    <source>
        <dbReference type="Proteomes" id="UP000190037"/>
    </source>
</evidence>
<protein>
    <submittedName>
        <fullName evidence="1">Uncharacterized protein</fullName>
    </submittedName>
</protein>
<dbReference type="AlphaFoldDB" id="A0A1T3NYR3"/>
<gene>
    <name evidence="1" type="ORF">B4N89_13420</name>
</gene>
<dbReference type="Proteomes" id="UP000190037">
    <property type="component" value="Unassembled WGS sequence"/>
</dbReference>
<name>A0A1T3NYR3_9ACTN</name>
<evidence type="ECO:0000313" key="1">
    <source>
        <dbReference type="EMBL" id="OPC81800.1"/>
    </source>
</evidence>
<dbReference type="STRING" id="159449.B4N89_13420"/>
<dbReference type="EMBL" id="MWQN01000001">
    <property type="protein sequence ID" value="OPC81800.1"/>
    <property type="molecule type" value="Genomic_DNA"/>
</dbReference>
<dbReference type="RefSeq" id="WP_078976073.1">
    <property type="nucleotide sequence ID" value="NZ_MWQN01000001.1"/>
</dbReference>
<comment type="caution">
    <text evidence="1">The sequence shown here is derived from an EMBL/GenBank/DDBJ whole genome shotgun (WGS) entry which is preliminary data.</text>
</comment>
<accession>A0A1T3NYR3</accession>
<sequence length="194" mass="19910">MTGTPAERQAALDRLAAAAAERTRLAAAQAAGGTIGDRSDHRRQLLAAAVELHAAMLDAHRARVPVAEIALVAGTTVRAITVLLRQEREQAEQLAIDDVAAAVRAHGTAHPITHAAIAAAHARGVAVSALARVSGISLERISAIVLAAGGTQASPAEVAAMRDALITTIVTGPAAQAAEQRGYERLVRGDNPDQ</sequence>